<name>A0ABS5L217_9ACTN</name>
<accession>A0ABS5L217</accession>
<keyword evidence="2" id="KW-1185">Reference proteome</keyword>
<comment type="caution">
    <text evidence="1">The sequence shown here is derived from an EMBL/GenBank/DDBJ whole genome shotgun (WGS) entry which is preliminary data.</text>
</comment>
<sequence>MAAFQNYLSLENTMATKVEHSNDIVKYADGNVLTLINNYVTEERQGDFADTGTEYIKVTNVAKDTGNPPIVTITACIDDTKYYQVTTYGSRKGQVAAAAPTSPSPSIFRVHKGSDGVWRVNAVTAEVKDKC</sequence>
<protein>
    <submittedName>
        <fullName evidence="1">Uncharacterized protein</fullName>
    </submittedName>
</protein>
<proteinExistence type="predicted"/>
<evidence type="ECO:0000313" key="2">
    <source>
        <dbReference type="Proteomes" id="UP000730482"/>
    </source>
</evidence>
<gene>
    <name evidence="1" type="ORF">KGQ19_35995</name>
</gene>
<dbReference type="RefSeq" id="WP_212017700.1">
    <property type="nucleotide sequence ID" value="NZ_JAAFYZ010000179.1"/>
</dbReference>
<reference evidence="1 2" key="1">
    <citation type="submission" date="2020-02" db="EMBL/GenBank/DDBJ databases">
        <title>Acidophilic actinobacteria isolated from forest soil.</title>
        <authorList>
            <person name="Golinska P."/>
        </authorList>
    </citation>
    <scope>NUCLEOTIDE SEQUENCE [LARGE SCALE GENOMIC DNA]</scope>
    <source>
        <strain evidence="1 2">NL8</strain>
    </source>
</reference>
<dbReference type="EMBL" id="JAAFYZ010000179">
    <property type="protein sequence ID" value="MBS2552272.1"/>
    <property type="molecule type" value="Genomic_DNA"/>
</dbReference>
<dbReference type="Proteomes" id="UP000730482">
    <property type="component" value="Unassembled WGS sequence"/>
</dbReference>
<organism evidence="1 2">
    <name type="scientific">Catenulispora pinistramenti</name>
    <dbReference type="NCBI Taxonomy" id="2705254"/>
    <lineage>
        <taxon>Bacteria</taxon>
        <taxon>Bacillati</taxon>
        <taxon>Actinomycetota</taxon>
        <taxon>Actinomycetes</taxon>
        <taxon>Catenulisporales</taxon>
        <taxon>Catenulisporaceae</taxon>
        <taxon>Catenulispora</taxon>
    </lineage>
</organism>
<evidence type="ECO:0000313" key="1">
    <source>
        <dbReference type="EMBL" id="MBS2552272.1"/>
    </source>
</evidence>